<accession>A0A1I0ZNR8</accession>
<dbReference type="HAMAP" id="MF_01021">
    <property type="entry name" value="HisI"/>
    <property type="match status" value="1"/>
</dbReference>
<comment type="function">
    <text evidence="14">Catalyzes the hydrolysis of the adenine ring of phosphoribosyl-AMP.</text>
</comment>
<evidence type="ECO:0000313" key="17">
    <source>
        <dbReference type="EMBL" id="SFB27449.1"/>
    </source>
</evidence>
<dbReference type="NCBIfam" id="NF000768">
    <property type="entry name" value="PRK00051.1"/>
    <property type="match status" value="1"/>
</dbReference>
<keyword evidence="10 14" id="KW-0378">Hydrolase</keyword>
<evidence type="ECO:0000256" key="5">
    <source>
        <dbReference type="ARBA" id="ARBA00007731"/>
    </source>
</evidence>
<dbReference type="GO" id="GO:0000105">
    <property type="term" value="P:L-histidine biosynthetic process"/>
    <property type="evidence" value="ECO:0007669"/>
    <property type="project" value="UniProtKB-UniRule"/>
</dbReference>
<evidence type="ECO:0000256" key="14">
    <source>
        <dbReference type="HAMAP-Rule" id="MF_01021"/>
    </source>
</evidence>
<reference evidence="17 18" key="1">
    <citation type="submission" date="2016-10" db="EMBL/GenBank/DDBJ databases">
        <authorList>
            <person name="de Groot N.N."/>
        </authorList>
    </citation>
    <scope>NUCLEOTIDE SEQUENCE [LARGE SCALE GENOMIC DNA]</scope>
    <source>
        <strain evidence="17 18">CGMCC 4.6945</strain>
    </source>
</reference>
<feature type="binding site" evidence="14">
    <location>
        <position position="117"/>
    </location>
    <ligand>
        <name>Mg(2+)</name>
        <dbReference type="ChEBI" id="CHEBI:18420"/>
    </ligand>
</feature>
<comment type="subcellular location">
    <subcellularLocation>
        <location evidence="14">Cytoplasm</location>
    </subcellularLocation>
</comment>
<keyword evidence="9 14" id="KW-0479">Metal-binding</keyword>
<evidence type="ECO:0000256" key="12">
    <source>
        <dbReference type="ARBA" id="ARBA00022842"/>
    </source>
</evidence>
<comment type="similarity">
    <text evidence="5">In the C-terminal section; belongs to the PRA-PH family.</text>
</comment>
<evidence type="ECO:0000256" key="1">
    <source>
        <dbReference type="ARBA" id="ARBA00000024"/>
    </source>
</evidence>
<gene>
    <name evidence="14" type="primary">hisI</name>
    <name evidence="17" type="ORF">SAMN05421867_11230</name>
</gene>
<name>A0A1I0ZNR8_9CELL</name>
<dbReference type="Gene3D" id="3.10.20.810">
    <property type="entry name" value="Phosphoribosyl-AMP cyclohydrolase"/>
    <property type="match status" value="1"/>
</dbReference>
<evidence type="ECO:0000313" key="18">
    <source>
        <dbReference type="Proteomes" id="UP000199012"/>
    </source>
</evidence>
<dbReference type="UniPathway" id="UPA00031">
    <property type="reaction ID" value="UER00008"/>
</dbReference>
<evidence type="ECO:0000256" key="3">
    <source>
        <dbReference type="ARBA" id="ARBA00005169"/>
    </source>
</evidence>
<feature type="binding site" evidence="14">
    <location>
        <position position="132"/>
    </location>
    <ligand>
        <name>Zn(2+)</name>
        <dbReference type="ChEBI" id="CHEBI:29105"/>
        <note>ligand shared between dimeric partners</note>
    </ligand>
</feature>
<dbReference type="EC" id="3.5.4.19" evidence="14"/>
<dbReference type="SUPFAM" id="SSF141734">
    <property type="entry name" value="HisI-like"/>
    <property type="match status" value="1"/>
</dbReference>
<proteinExistence type="inferred from homology"/>
<dbReference type="GO" id="GO:0004635">
    <property type="term" value="F:phosphoribosyl-AMP cyclohydrolase activity"/>
    <property type="evidence" value="ECO:0007669"/>
    <property type="project" value="UniProtKB-UniRule"/>
</dbReference>
<keyword evidence="13 14" id="KW-0368">Histidine biosynthesis</keyword>
<keyword evidence="12 14" id="KW-0460">Magnesium</keyword>
<dbReference type="STRING" id="988821.SAMN05421867_11230"/>
<dbReference type="Pfam" id="PF01502">
    <property type="entry name" value="PRA-CH"/>
    <property type="match status" value="1"/>
</dbReference>
<evidence type="ECO:0000256" key="13">
    <source>
        <dbReference type="ARBA" id="ARBA00023102"/>
    </source>
</evidence>
<dbReference type="FunFam" id="3.10.20.810:FF:000001">
    <property type="entry name" value="Histidine biosynthesis bifunctional protein HisIE"/>
    <property type="match status" value="1"/>
</dbReference>
<dbReference type="InterPro" id="IPR038019">
    <property type="entry name" value="PRib_AMP_CycHydrolase_sf"/>
</dbReference>
<evidence type="ECO:0000259" key="16">
    <source>
        <dbReference type="Pfam" id="PF01502"/>
    </source>
</evidence>
<evidence type="ECO:0000256" key="8">
    <source>
        <dbReference type="ARBA" id="ARBA00022605"/>
    </source>
</evidence>
<comment type="similarity">
    <text evidence="6">In the N-terminal section; belongs to the PRA-CH family.</text>
</comment>
<organism evidence="17 18">
    <name type="scientific">Cellulomonas marina</name>
    <dbReference type="NCBI Taxonomy" id="988821"/>
    <lineage>
        <taxon>Bacteria</taxon>
        <taxon>Bacillati</taxon>
        <taxon>Actinomycetota</taxon>
        <taxon>Actinomycetes</taxon>
        <taxon>Micrococcales</taxon>
        <taxon>Cellulomonadaceae</taxon>
        <taxon>Cellulomonas</taxon>
    </lineage>
</organism>
<feature type="domain" description="Phosphoribosyl-AMP cyclohydrolase" evidence="16">
    <location>
        <begin position="68"/>
        <end position="141"/>
    </location>
</feature>
<dbReference type="GO" id="GO:0004636">
    <property type="term" value="F:phosphoribosyl-ATP diphosphatase activity"/>
    <property type="evidence" value="ECO:0007669"/>
    <property type="project" value="UniProtKB-EC"/>
</dbReference>
<evidence type="ECO:0000256" key="2">
    <source>
        <dbReference type="ARBA" id="ARBA00001460"/>
    </source>
</evidence>
<dbReference type="GO" id="GO:0008270">
    <property type="term" value="F:zinc ion binding"/>
    <property type="evidence" value="ECO:0007669"/>
    <property type="project" value="UniProtKB-UniRule"/>
</dbReference>
<feature type="binding site" evidence="14">
    <location>
        <position position="115"/>
    </location>
    <ligand>
        <name>Mg(2+)</name>
        <dbReference type="ChEBI" id="CHEBI:18420"/>
    </ligand>
</feature>
<protein>
    <recommendedName>
        <fullName evidence="14">Phosphoribosyl-AMP cyclohydrolase</fullName>
        <shortName evidence="14">PRA-CH</shortName>
        <ecNumber evidence="14">3.5.4.19</ecNumber>
    </recommendedName>
</protein>
<evidence type="ECO:0000256" key="11">
    <source>
        <dbReference type="ARBA" id="ARBA00022833"/>
    </source>
</evidence>
<comment type="similarity">
    <text evidence="14">Belongs to the PRA-CH family.</text>
</comment>
<feature type="binding site" evidence="14">
    <location>
        <position position="139"/>
    </location>
    <ligand>
        <name>Zn(2+)</name>
        <dbReference type="ChEBI" id="CHEBI:29105"/>
        <note>ligand shared between dimeric partners</note>
    </ligand>
</feature>
<comment type="pathway">
    <text evidence="3 14">Amino-acid biosynthesis; L-histidine biosynthesis; L-histidine from 5-phospho-alpha-D-ribose 1-diphosphate: step 3/9.</text>
</comment>
<evidence type="ECO:0000256" key="6">
    <source>
        <dbReference type="ARBA" id="ARBA00008299"/>
    </source>
</evidence>
<dbReference type="GO" id="GO:0005737">
    <property type="term" value="C:cytoplasm"/>
    <property type="evidence" value="ECO:0007669"/>
    <property type="project" value="UniProtKB-SubCell"/>
</dbReference>
<comment type="cofactor">
    <cofactor evidence="14">
        <name>Mg(2+)</name>
        <dbReference type="ChEBI" id="CHEBI:18420"/>
    </cofactor>
    <text evidence="14">Binds 1 Mg(2+) ion per subunit.</text>
</comment>
<dbReference type="AlphaFoldDB" id="A0A1I0ZNR8"/>
<evidence type="ECO:0000256" key="10">
    <source>
        <dbReference type="ARBA" id="ARBA00022801"/>
    </source>
</evidence>
<comment type="cofactor">
    <cofactor evidence="14">
        <name>Zn(2+)</name>
        <dbReference type="ChEBI" id="CHEBI:29105"/>
    </cofactor>
    <text evidence="14">Binds 1 zinc ion per subunit.</text>
</comment>
<feature type="region of interest" description="Disordered" evidence="15">
    <location>
        <begin position="1"/>
        <end position="37"/>
    </location>
</feature>
<dbReference type="InterPro" id="IPR002496">
    <property type="entry name" value="PRib_AMP_CycHydrolase_dom"/>
</dbReference>
<keyword evidence="18" id="KW-1185">Reference proteome</keyword>
<feature type="binding site" evidence="14">
    <location>
        <position position="119"/>
    </location>
    <ligand>
        <name>Mg(2+)</name>
        <dbReference type="ChEBI" id="CHEBI:18420"/>
    </ligand>
</feature>
<comment type="catalytic activity">
    <reaction evidence="1 14">
        <text>1-(5-phospho-beta-D-ribosyl)-5'-AMP + H2O = 1-(5-phospho-beta-D-ribosyl)-5-[(5-phospho-beta-D-ribosylamino)methylideneamino]imidazole-4-carboxamide</text>
        <dbReference type="Rhea" id="RHEA:20049"/>
        <dbReference type="ChEBI" id="CHEBI:15377"/>
        <dbReference type="ChEBI" id="CHEBI:58435"/>
        <dbReference type="ChEBI" id="CHEBI:59457"/>
        <dbReference type="EC" id="3.5.4.19"/>
    </reaction>
</comment>
<feature type="compositionally biased region" description="Basic and acidic residues" evidence="15">
    <location>
        <begin position="10"/>
        <end position="21"/>
    </location>
</feature>
<dbReference type="InterPro" id="IPR026660">
    <property type="entry name" value="PRA-CH"/>
</dbReference>
<dbReference type="PANTHER" id="PTHR42945">
    <property type="entry name" value="HISTIDINE BIOSYNTHESIS BIFUNCTIONAL PROTEIN"/>
    <property type="match status" value="1"/>
</dbReference>
<evidence type="ECO:0000256" key="7">
    <source>
        <dbReference type="ARBA" id="ARBA00022490"/>
    </source>
</evidence>
<feature type="binding site" evidence="14">
    <location>
        <position position="116"/>
    </location>
    <ligand>
        <name>Zn(2+)</name>
        <dbReference type="ChEBI" id="CHEBI:29105"/>
        <note>ligand shared between dimeric partners</note>
    </ligand>
</feature>
<comment type="pathway">
    <text evidence="4">Amino-acid biosynthesis; L-histidine biosynthesis; L-histidine from 5-phospho-alpha-D-ribose 1-diphosphate: step 2/9.</text>
</comment>
<evidence type="ECO:0000256" key="9">
    <source>
        <dbReference type="ARBA" id="ARBA00022723"/>
    </source>
</evidence>
<comment type="subunit">
    <text evidence="14">Homodimer.</text>
</comment>
<dbReference type="Proteomes" id="UP000199012">
    <property type="component" value="Unassembled WGS sequence"/>
</dbReference>
<comment type="catalytic activity">
    <reaction evidence="2">
        <text>1-(5-phospho-beta-D-ribosyl)-ATP + H2O = 1-(5-phospho-beta-D-ribosyl)-5'-AMP + diphosphate + H(+)</text>
        <dbReference type="Rhea" id="RHEA:22828"/>
        <dbReference type="ChEBI" id="CHEBI:15377"/>
        <dbReference type="ChEBI" id="CHEBI:15378"/>
        <dbReference type="ChEBI" id="CHEBI:33019"/>
        <dbReference type="ChEBI" id="CHEBI:59457"/>
        <dbReference type="ChEBI" id="CHEBI:73183"/>
        <dbReference type="EC" id="3.6.1.31"/>
    </reaction>
</comment>
<dbReference type="PANTHER" id="PTHR42945:SF11">
    <property type="entry name" value="PHOSPHORIBOSYL-AMP CYCLOHYDROLASE"/>
    <property type="match status" value="1"/>
</dbReference>
<keyword evidence="7 14" id="KW-0963">Cytoplasm</keyword>
<keyword evidence="11 14" id="KW-0862">Zinc</keyword>
<evidence type="ECO:0000256" key="15">
    <source>
        <dbReference type="SAM" id="MobiDB-lite"/>
    </source>
</evidence>
<evidence type="ECO:0000256" key="4">
    <source>
        <dbReference type="ARBA" id="ARBA00005204"/>
    </source>
</evidence>
<dbReference type="GO" id="GO:0000287">
    <property type="term" value="F:magnesium ion binding"/>
    <property type="evidence" value="ECO:0007669"/>
    <property type="project" value="UniProtKB-UniRule"/>
</dbReference>
<dbReference type="EMBL" id="FOKA01000012">
    <property type="protein sequence ID" value="SFB27449.1"/>
    <property type="molecule type" value="Genomic_DNA"/>
</dbReference>
<keyword evidence="8 14" id="KW-0028">Amino-acid biosynthesis</keyword>
<sequence length="179" mass="18538">MTVDPTSTDAPDRPGDPRTDRPTGSPTGHPTGRSAGALDPAVADRLRRDPSGLVAAVVQQHDTREVLMLGWMDDEALHRTLTTGRVTFWSRSRQEYWRKGDTSGHVQLVHRVSLDCDGDALLVEVDQVGAACHTGTRTCFEAGGDLGAVVGTAVGAEVGAAVGTADVVAAGAGATGGVR</sequence>